<comment type="similarity">
    <text evidence="1">Belongs to the metallo-beta-lactamase superfamily. Class-B beta-lactamase family.</text>
</comment>
<feature type="domain" description="Metallo-beta-lactamase" evidence="2">
    <location>
        <begin position="45"/>
        <end position="213"/>
    </location>
</feature>
<dbReference type="PANTHER" id="PTHR42951">
    <property type="entry name" value="METALLO-BETA-LACTAMASE DOMAIN-CONTAINING"/>
    <property type="match status" value="1"/>
</dbReference>
<keyword evidence="4" id="KW-1185">Reference proteome</keyword>
<dbReference type="PATRIC" id="fig|1365250.3.peg.1928"/>
<evidence type="ECO:0000259" key="2">
    <source>
        <dbReference type="SMART" id="SM00849"/>
    </source>
</evidence>
<dbReference type="GO" id="GO:0017001">
    <property type="term" value="P:antibiotic catabolic process"/>
    <property type="evidence" value="ECO:0007669"/>
    <property type="project" value="UniProtKB-ARBA"/>
</dbReference>
<dbReference type="EMBL" id="AUYB01000098">
    <property type="protein sequence ID" value="KZN39766.1"/>
    <property type="molecule type" value="Genomic_DNA"/>
</dbReference>
<dbReference type="Proteomes" id="UP000076643">
    <property type="component" value="Unassembled WGS sequence"/>
</dbReference>
<dbReference type="InterPro" id="IPR050855">
    <property type="entry name" value="NDM-1-like"/>
</dbReference>
<evidence type="ECO:0000313" key="4">
    <source>
        <dbReference type="Proteomes" id="UP000076643"/>
    </source>
</evidence>
<accession>A0A166X7G4</accession>
<dbReference type="Pfam" id="PF00753">
    <property type="entry name" value="Lactamase_B"/>
    <property type="match status" value="1"/>
</dbReference>
<protein>
    <recommendedName>
        <fullName evidence="2">Metallo-beta-lactamase domain-containing protein</fullName>
    </recommendedName>
</protein>
<proteinExistence type="inferred from homology"/>
<dbReference type="Gene3D" id="3.60.15.10">
    <property type="entry name" value="Ribonuclease Z/Hydroxyacylglutathione hydrolase-like"/>
    <property type="match status" value="1"/>
</dbReference>
<evidence type="ECO:0000256" key="1">
    <source>
        <dbReference type="ARBA" id="ARBA00005250"/>
    </source>
</evidence>
<organism evidence="3 4">
    <name type="scientific">Pseudoalteromonas luteoviolacea DSM 6061</name>
    <dbReference type="NCBI Taxonomy" id="1365250"/>
    <lineage>
        <taxon>Bacteria</taxon>
        <taxon>Pseudomonadati</taxon>
        <taxon>Pseudomonadota</taxon>
        <taxon>Gammaproteobacteria</taxon>
        <taxon>Alteromonadales</taxon>
        <taxon>Pseudoalteromonadaceae</taxon>
        <taxon>Pseudoalteromonas</taxon>
    </lineage>
</organism>
<name>A0A166X7G4_9GAMM</name>
<gene>
    <name evidence="3" type="ORF">N475_13485</name>
</gene>
<reference evidence="3 4" key="1">
    <citation type="submission" date="2013-07" db="EMBL/GenBank/DDBJ databases">
        <title>Comparative Genomic and Metabolomic Analysis of Twelve Strains of Pseudoalteromonas luteoviolacea.</title>
        <authorList>
            <person name="Vynne N.G."/>
            <person name="Mansson M."/>
            <person name="Gram L."/>
        </authorList>
    </citation>
    <scope>NUCLEOTIDE SEQUENCE [LARGE SCALE GENOMIC DNA]</scope>
    <source>
        <strain evidence="3 4">DSM 6061</strain>
    </source>
</reference>
<comment type="caution">
    <text evidence="3">The sequence shown here is derived from an EMBL/GenBank/DDBJ whole genome shotgun (WGS) entry which is preliminary data.</text>
</comment>
<dbReference type="SUPFAM" id="SSF56281">
    <property type="entry name" value="Metallo-hydrolase/oxidoreductase"/>
    <property type="match status" value="1"/>
</dbReference>
<evidence type="ECO:0000313" key="3">
    <source>
        <dbReference type="EMBL" id="KZN39766.1"/>
    </source>
</evidence>
<dbReference type="InterPro" id="IPR036866">
    <property type="entry name" value="RibonucZ/Hydroxyglut_hydro"/>
</dbReference>
<dbReference type="SMART" id="SM00849">
    <property type="entry name" value="Lactamase_B"/>
    <property type="match status" value="1"/>
</dbReference>
<dbReference type="AlphaFoldDB" id="A0A166X7G4"/>
<dbReference type="InterPro" id="IPR001279">
    <property type="entry name" value="Metallo-B-lactamas"/>
</dbReference>
<dbReference type="PANTHER" id="PTHR42951:SF4">
    <property type="entry name" value="ACYL-COENZYME A THIOESTERASE MBLAC2"/>
    <property type="match status" value="1"/>
</dbReference>
<sequence>MSLGAVPWHHGAEDCAQDNHPVLDVFHYDTRSTIVRQNKCLTFEAPFSYVLVGSEKVLVIDTGALPDESGFSFAKATKEIMKHSSFEDKEVIVLHSHSHSDHHQGDSSFLGLNNTQVIAPKLDQVIKFLGVNDWPHGQVTLDLGDRKVTLIPTPGHQEEAITIYDHNNKWLITGDTLYPGLIYVKDWQAYRQSINKLTEFVKQNEVKVILGGHIEMSQEPGKYYPIGTTYQPNETALPLSVQDLITLNAKLQQSEEAQKMVFNSFVVQPMSTLQKSISNIFRWASSAL</sequence>
<dbReference type="RefSeq" id="WP_227008408.1">
    <property type="nucleotide sequence ID" value="NZ_AQHB01000023.1"/>
</dbReference>